<evidence type="ECO:0000256" key="1">
    <source>
        <dbReference type="SAM" id="Phobius"/>
    </source>
</evidence>
<feature type="transmembrane region" description="Helical" evidence="1">
    <location>
        <begin position="21"/>
        <end position="42"/>
    </location>
</feature>
<evidence type="ECO:0000313" key="3">
    <source>
        <dbReference type="Proteomes" id="UP001297092"/>
    </source>
</evidence>
<gene>
    <name evidence="2" type="ORF">KIV10_04270</name>
</gene>
<dbReference type="Proteomes" id="UP001297092">
    <property type="component" value="Unassembled WGS sequence"/>
</dbReference>
<keyword evidence="3" id="KW-1185">Reference proteome</keyword>
<name>A0ABS5S2F3_9FLAO</name>
<dbReference type="InterPro" id="IPR045749">
    <property type="entry name" value="DUF6090"/>
</dbReference>
<accession>A0ABS5S2F3</accession>
<comment type="caution">
    <text evidence="2">The sequence shown here is derived from an EMBL/GenBank/DDBJ whole genome shotgun (WGS) entry which is preliminary data.</text>
</comment>
<protein>
    <submittedName>
        <fullName evidence="2">Uncharacterized protein</fullName>
    </submittedName>
</protein>
<dbReference type="Pfam" id="PF19578">
    <property type="entry name" value="DUF6090"/>
    <property type="match status" value="1"/>
</dbReference>
<keyword evidence="1" id="KW-0472">Membrane</keyword>
<dbReference type="EMBL" id="JAHCTB010000002">
    <property type="protein sequence ID" value="MBT0607388.1"/>
    <property type="molecule type" value="Genomic_DNA"/>
</dbReference>
<organism evidence="2 3">
    <name type="scientific">Aequorivita echinoideorum</name>
    <dbReference type="NCBI Taxonomy" id="1549647"/>
    <lineage>
        <taxon>Bacteria</taxon>
        <taxon>Pseudomonadati</taxon>
        <taxon>Bacteroidota</taxon>
        <taxon>Flavobacteriia</taxon>
        <taxon>Flavobacteriales</taxon>
        <taxon>Flavobacteriaceae</taxon>
        <taxon>Aequorivita</taxon>
    </lineage>
</organism>
<evidence type="ECO:0000313" key="2">
    <source>
        <dbReference type="EMBL" id="MBT0607388.1"/>
    </source>
</evidence>
<sequence>MAKIFRNIRYSLLKESRLTRYVVYALGEIILVVIGILIALQLNKWNEYRKNTRLETRYVNRLLDDLKEEKSYVKTYIFYNAQVNEHAKKSIAYFNDSLKAFKKSGSSLVDLYQASQINSARMQNSTYKELVFSGQINLIRSDSLKQSIISYNELNWNTVPIMLVPNKYRESLRSLMPQEIQDQIRTHCGDIYIGSRKGISVRLPEDCQINITDKEAEDALKILLEDTQLKKDLLFLIGNLDSKLAYMNYVLKQLDAVDTQLSLYASRK</sequence>
<proteinExistence type="predicted"/>
<dbReference type="RefSeq" id="WP_214112267.1">
    <property type="nucleotide sequence ID" value="NZ_JAHCTB010000002.1"/>
</dbReference>
<keyword evidence="1" id="KW-1133">Transmembrane helix</keyword>
<keyword evidence="1" id="KW-0812">Transmembrane</keyword>
<reference evidence="2 3" key="1">
    <citation type="submission" date="2021-05" db="EMBL/GenBank/DDBJ databases">
        <title>Aequorivita echinoideorum JCM 30378 genome.</title>
        <authorList>
            <person name="Zhang H."/>
            <person name="Li C."/>
        </authorList>
    </citation>
    <scope>NUCLEOTIDE SEQUENCE [LARGE SCALE GENOMIC DNA]</scope>
    <source>
        <strain evidence="2 3">JCM30378</strain>
    </source>
</reference>